<feature type="compositionally biased region" description="Acidic residues" evidence="1">
    <location>
        <begin position="182"/>
        <end position="194"/>
    </location>
</feature>
<name>A0A182F516_ANOAL</name>
<organism evidence="2 3">
    <name type="scientific">Anopheles albimanus</name>
    <name type="common">New world malaria mosquito</name>
    <dbReference type="NCBI Taxonomy" id="7167"/>
    <lineage>
        <taxon>Eukaryota</taxon>
        <taxon>Metazoa</taxon>
        <taxon>Ecdysozoa</taxon>
        <taxon>Arthropoda</taxon>
        <taxon>Hexapoda</taxon>
        <taxon>Insecta</taxon>
        <taxon>Pterygota</taxon>
        <taxon>Neoptera</taxon>
        <taxon>Endopterygota</taxon>
        <taxon>Diptera</taxon>
        <taxon>Nematocera</taxon>
        <taxon>Culicoidea</taxon>
        <taxon>Culicidae</taxon>
        <taxon>Anophelinae</taxon>
        <taxon>Anopheles</taxon>
    </lineage>
</organism>
<proteinExistence type="predicted"/>
<keyword evidence="3" id="KW-1185">Reference proteome</keyword>
<evidence type="ECO:0000313" key="3">
    <source>
        <dbReference type="Proteomes" id="UP000069272"/>
    </source>
</evidence>
<reference evidence="2" key="2">
    <citation type="submission" date="2022-08" db="UniProtKB">
        <authorList>
            <consortium name="EnsemblMetazoa"/>
        </authorList>
    </citation>
    <scope>IDENTIFICATION</scope>
    <source>
        <strain evidence="2">STECLA/ALBI9_A</strain>
    </source>
</reference>
<feature type="region of interest" description="Disordered" evidence="1">
    <location>
        <begin position="37"/>
        <end position="60"/>
    </location>
</feature>
<evidence type="ECO:0000313" key="2">
    <source>
        <dbReference type="EnsemblMetazoa" id="AALB001558-PA"/>
    </source>
</evidence>
<sequence length="223" mass="23619">MINMCNVPPKFHSLCRLCLTTVPDCELPESTVTFRERPNGNLRHHRNGGALHQQQQQQIHPPQQYEIVEDRDFADLPQPIVECNVEIICGEEDVPVPELANSDTVVPPAQTASDGAAAAVHMTVVDGGVVGSESDTGGGDGDGGGGGGGDGGSGADDDMDQHKNSDASVLPAAEAASHTSQADEEDEDYDDDDVFSAGNMCPDLPKRIQACLSIKVSRLNVRF</sequence>
<dbReference type="EnsemblMetazoa" id="AALB001558-RA">
    <property type="protein sequence ID" value="AALB001558-PA"/>
    <property type="gene ID" value="AALB001558"/>
</dbReference>
<evidence type="ECO:0000256" key="1">
    <source>
        <dbReference type="SAM" id="MobiDB-lite"/>
    </source>
</evidence>
<feature type="compositionally biased region" description="Gly residues" evidence="1">
    <location>
        <begin position="136"/>
        <end position="154"/>
    </location>
</feature>
<accession>A0A182F516</accession>
<dbReference type="VEuPathDB" id="VectorBase:AALB001558"/>
<protein>
    <submittedName>
        <fullName evidence="2">Uncharacterized protein</fullName>
    </submittedName>
</protein>
<dbReference type="AlphaFoldDB" id="A0A182F516"/>
<dbReference type="VEuPathDB" id="VectorBase:AALB20_035813"/>
<dbReference type="Proteomes" id="UP000069272">
    <property type="component" value="Chromosome 2L"/>
</dbReference>
<reference evidence="2 3" key="1">
    <citation type="journal article" date="2017" name="G3 (Bethesda)">
        <title>The Physical Genome Mapping of Anopheles albimanus Corrected Scaffold Misassemblies and Identified Interarm Rearrangements in Genus Anopheles.</title>
        <authorList>
            <person name="Artemov G.N."/>
            <person name="Peery A.N."/>
            <person name="Jiang X."/>
            <person name="Tu Z."/>
            <person name="Stegniy V.N."/>
            <person name="Sharakhova M.V."/>
            <person name="Sharakhov I.V."/>
        </authorList>
    </citation>
    <scope>NUCLEOTIDE SEQUENCE [LARGE SCALE GENOMIC DNA]</scope>
    <source>
        <strain evidence="2 3">ALBI9_A</strain>
    </source>
</reference>
<feature type="region of interest" description="Disordered" evidence="1">
    <location>
        <begin position="128"/>
        <end position="197"/>
    </location>
</feature>